<protein>
    <submittedName>
        <fullName evidence="1">Uncharacterized protein</fullName>
    </submittedName>
</protein>
<sequence length="72" mass="8647">MDLKQINTFYIHEKGQHGEIRTTLTKKDLLDKYYTPHIKKHGELKILSLTSEIREDNHYFEINKINTKISFQ</sequence>
<proteinExistence type="predicted"/>
<gene>
    <name evidence="1" type="ORF">ISP01_05285</name>
</gene>
<dbReference type="RefSeq" id="WP_278522840.1">
    <property type="nucleotide sequence ID" value="NZ_JADIIN010000043.1"/>
</dbReference>
<accession>A0A843AGB1</accession>
<evidence type="ECO:0000313" key="1">
    <source>
        <dbReference type="EMBL" id="MBF4468801.1"/>
    </source>
</evidence>
<dbReference type="AlphaFoldDB" id="A0A843AGB1"/>
<reference evidence="1" key="1">
    <citation type="submission" date="2020-10" db="EMBL/GenBank/DDBJ databases">
        <title>Dehalococcoides mccartyi of a TCE/Cr reducing biochatode.</title>
        <authorList>
            <person name="Matturro B."/>
        </authorList>
    </citation>
    <scope>NUCLEOTIDE SEQUENCE</scope>
    <source>
        <strain evidence="1">Bin4</strain>
    </source>
</reference>
<dbReference type="Proteomes" id="UP000658733">
    <property type="component" value="Unassembled WGS sequence"/>
</dbReference>
<organism evidence="1 2">
    <name type="scientific">Methanobrevibacter arboriphilus</name>
    <dbReference type="NCBI Taxonomy" id="39441"/>
    <lineage>
        <taxon>Archaea</taxon>
        <taxon>Methanobacteriati</taxon>
        <taxon>Methanobacteriota</taxon>
        <taxon>Methanomada group</taxon>
        <taxon>Methanobacteria</taxon>
        <taxon>Methanobacteriales</taxon>
        <taxon>Methanobacteriaceae</taxon>
        <taxon>Methanobrevibacter</taxon>
    </lineage>
</organism>
<name>A0A843AGB1_METAZ</name>
<evidence type="ECO:0000313" key="2">
    <source>
        <dbReference type="Proteomes" id="UP000658733"/>
    </source>
</evidence>
<dbReference type="EMBL" id="JADIIN010000043">
    <property type="protein sequence ID" value="MBF4468801.1"/>
    <property type="molecule type" value="Genomic_DNA"/>
</dbReference>
<comment type="caution">
    <text evidence="1">The sequence shown here is derived from an EMBL/GenBank/DDBJ whole genome shotgun (WGS) entry which is preliminary data.</text>
</comment>